<keyword evidence="3" id="KW-1133">Transmembrane helix</keyword>
<comment type="caution">
    <text evidence="6">The sequence shown here is derived from an EMBL/GenBank/DDBJ whole genome shotgun (WGS) entry which is preliminary data.</text>
</comment>
<keyword evidence="2" id="KW-0812">Transmembrane</keyword>
<organism evidence="6 7">
    <name type="scientific">Ridgeia piscesae</name>
    <name type="common">Tubeworm</name>
    <dbReference type="NCBI Taxonomy" id="27915"/>
    <lineage>
        <taxon>Eukaryota</taxon>
        <taxon>Metazoa</taxon>
        <taxon>Spiralia</taxon>
        <taxon>Lophotrochozoa</taxon>
        <taxon>Annelida</taxon>
        <taxon>Polychaeta</taxon>
        <taxon>Sedentaria</taxon>
        <taxon>Canalipalpata</taxon>
        <taxon>Sabellida</taxon>
        <taxon>Siboglinidae</taxon>
        <taxon>Ridgeia</taxon>
    </lineage>
</organism>
<accession>A0AAD9UKP4</accession>
<feature type="domain" description="Receptor ligand binding region" evidence="5">
    <location>
        <begin position="16"/>
        <end position="112"/>
    </location>
</feature>
<evidence type="ECO:0000259" key="5">
    <source>
        <dbReference type="Pfam" id="PF01094"/>
    </source>
</evidence>
<dbReference type="Gene3D" id="3.40.50.2300">
    <property type="match status" value="1"/>
</dbReference>
<dbReference type="Pfam" id="PF01094">
    <property type="entry name" value="ANF_receptor"/>
    <property type="match status" value="1"/>
</dbReference>
<comment type="subcellular location">
    <subcellularLocation>
        <location evidence="1">Membrane</location>
    </subcellularLocation>
</comment>
<keyword evidence="7" id="KW-1185">Reference proteome</keyword>
<name>A0AAD9UKP4_RIDPI</name>
<dbReference type="GO" id="GO:0016020">
    <property type="term" value="C:membrane"/>
    <property type="evidence" value="ECO:0007669"/>
    <property type="project" value="UniProtKB-SubCell"/>
</dbReference>
<evidence type="ECO:0000313" key="6">
    <source>
        <dbReference type="EMBL" id="KAK2193088.1"/>
    </source>
</evidence>
<dbReference type="InterPro" id="IPR001828">
    <property type="entry name" value="ANF_lig-bd_rcpt"/>
</dbReference>
<dbReference type="SUPFAM" id="SSF53822">
    <property type="entry name" value="Periplasmic binding protein-like I"/>
    <property type="match status" value="1"/>
</dbReference>
<dbReference type="AlphaFoldDB" id="A0AAD9UKP4"/>
<protein>
    <recommendedName>
        <fullName evidence="5">Receptor ligand binding region domain-containing protein</fullName>
    </recommendedName>
</protein>
<dbReference type="InterPro" id="IPR028082">
    <property type="entry name" value="Peripla_BP_I"/>
</dbReference>
<keyword evidence="4" id="KW-0472">Membrane</keyword>
<evidence type="ECO:0000256" key="2">
    <source>
        <dbReference type="ARBA" id="ARBA00022692"/>
    </source>
</evidence>
<gene>
    <name evidence="6" type="ORF">NP493_17g05014</name>
</gene>
<dbReference type="Proteomes" id="UP001209878">
    <property type="component" value="Unassembled WGS sequence"/>
</dbReference>
<reference evidence="6" key="1">
    <citation type="journal article" date="2023" name="Mol. Biol. Evol.">
        <title>Third-Generation Sequencing Reveals the Adaptive Role of the Epigenome in Three Deep-Sea Polychaetes.</title>
        <authorList>
            <person name="Perez M."/>
            <person name="Aroh O."/>
            <person name="Sun Y."/>
            <person name="Lan Y."/>
            <person name="Juniper S.K."/>
            <person name="Young C.R."/>
            <person name="Angers B."/>
            <person name="Qian P.Y."/>
        </authorList>
    </citation>
    <scope>NUCLEOTIDE SEQUENCE</scope>
    <source>
        <strain evidence="6">R07B-5</strain>
    </source>
</reference>
<evidence type="ECO:0000256" key="1">
    <source>
        <dbReference type="ARBA" id="ARBA00004370"/>
    </source>
</evidence>
<dbReference type="EMBL" id="JAODUO010000017">
    <property type="protein sequence ID" value="KAK2193088.1"/>
    <property type="molecule type" value="Genomic_DNA"/>
</dbReference>
<evidence type="ECO:0000313" key="7">
    <source>
        <dbReference type="Proteomes" id="UP001209878"/>
    </source>
</evidence>
<evidence type="ECO:0000256" key="3">
    <source>
        <dbReference type="ARBA" id="ARBA00022989"/>
    </source>
</evidence>
<sequence length="117" mass="13300">MVFNSDQSRLKLIGDVVHIAMNDSYSVTTNICSFMSRGIVALFGTHRASSINAIKSYTSTFRMPFITPSMAINTTGQQHNYELYMSPLYAGALVSIIRKYEWRKIYYLYGDGEGLYE</sequence>
<proteinExistence type="predicted"/>
<evidence type="ECO:0000256" key="4">
    <source>
        <dbReference type="ARBA" id="ARBA00023136"/>
    </source>
</evidence>